<sequence>MAAASSAANDANVMPKFIPVFPTSHRLLDDALRPVTIPRNLRPYHLRRQPSTTVSSPGMCDAL</sequence>
<dbReference type="AlphaFoldDB" id="A0A286TAQ2"/>
<evidence type="ECO:0000313" key="2">
    <source>
        <dbReference type="Proteomes" id="UP000262177"/>
    </source>
</evidence>
<organism evidence="1 2">
    <name type="scientific">Bifidobacterium bifidum LMG 13195</name>
    <dbReference type="NCBI Taxonomy" id="1207542"/>
    <lineage>
        <taxon>Bacteria</taxon>
        <taxon>Bacillati</taxon>
        <taxon>Actinomycetota</taxon>
        <taxon>Actinomycetes</taxon>
        <taxon>Bifidobacteriales</taxon>
        <taxon>Bifidobacteriaceae</taxon>
        <taxon>Bifidobacterium</taxon>
    </lineage>
</organism>
<evidence type="ECO:0000313" key="1">
    <source>
        <dbReference type="EMBL" id="BBA47442.1"/>
    </source>
</evidence>
<dbReference type="Proteomes" id="UP000262177">
    <property type="component" value="Chromosome"/>
</dbReference>
<name>A0A286TAQ2_BIFBI</name>
<protein>
    <submittedName>
        <fullName evidence="1">Uncharacterized protein</fullName>
    </submittedName>
</protein>
<reference evidence="1 2" key="1">
    <citation type="journal article" date="2017" name="Biosci. Biotechnol. Biochem.">
        <title>Identification and characterization of a sulfoglycosidase from Bifidobacterium bifidum implicated in mucin glycan utilization.</title>
        <authorList>
            <person name="Katoh T."/>
            <person name="Maeshibu T."/>
            <person name="Kikkawa K."/>
            <person name="Gotoh A."/>
            <person name="Tomabechi Y."/>
            <person name="Nakamura M."/>
            <person name="Liao W.-H."/>
            <person name="Yamaguchi M."/>
            <person name="Ashida H."/>
            <person name="Yamamoto K."/>
            <person name="Katayama T."/>
        </authorList>
    </citation>
    <scope>NUCLEOTIDE SEQUENCE [LARGE SCALE GENOMIC DNA]</scope>
    <source>
        <strain evidence="1 2">JCM 7004</strain>
    </source>
</reference>
<dbReference type="EMBL" id="AP018131">
    <property type="protein sequence ID" value="BBA47442.1"/>
    <property type="molecule type" value="Genomic_DNA"/>
</dbReference>
<accession>A0A286TAQ2</accession>
<gene>
    <name evidence="1" type="ORF">BBJK_00603</name>
</gene>
<proteinExistence type="predicted"/>